<comment type="catalytic activity">
    <reaction evidence="8">
        <text>D-arabinose 5-phosphate + phosphoenolpyruvate + H2O = 3-deoxy-alpha-D-manno-2-octulosonate-8-phosphate + phosphate</text>
        <dbReference type="Rhea" id="RHEA:14053"/>
        <dbReference type="ChEBI" id="CHEBI:15377"/>
        <dbReference type="ChEBI" id="CHEBI:43474"/>
        <dbReference type="ChEBI" id="CHEBI:57693"/>
        <dbReference type="ChEBI" id="CHEBI:58702"/>
        <dbReference type="ChEBI" id="CHEBI:85985"/>
        <dbReference type="EC" id="2.5.1.55"/>
    </reaction>
</comment>
<dbReference type="NCBIfam" id="TIGR01362">
    <property type="entry name" value="KDO8P_synth"/>
    <property type="match status" value="1"/>
</dbReference>
<dbReference type="Proteomes" id="UP001595906">
    <property type="component" value="Unassembled WGS sequence"/>
</dbReference>
<evidence type="ECO:0000256" key="8">
    <source>
        <dbReference type="ARBA" id="ARBA00049112"/>
    </source>
</evidence>
<feature type="domain" description="DAHP synthetase I/KDSA" evidence="9">
    <location>
        <begin position="18"/>
        <end position="271"/>
    </location>
</feature>
<evidence type="ECO:0000256" key="3">
    <source>
        <dbReference type="ARBA" id="ARBA00004845"/>
    </source>
</evidence>
<evidence type="ECO:0000313" key="11">
    <source>
        <dbReference type="Proteomes" id="UP001595906"/>
    </source>
</evidence>
<comment type="caution">
    <text evidence="10">The sequence shown here is derived from an EMBL/GenBank/DDBJ whole genome shotgun (WGS) entry which is preliminary data.</text>
</comment>
<evidence type="ECO:0000259" key="9">
    <source>
        <dbReference type="Pfam" id="PF00793"/>
    </source>
</evidence>
<dbReference type="NCBIfam" id="NF003543">
    <property type="entry name" value="PRK05198.1"/>
    <property type="match status" value="1"/>
</dbReference>
<organism evidence="10 11">
    <name type="scientific">Parasediminibacterium paludis</name>
    <dbReference type="NCBI Taxonomy" id="908966"/>
    <lineage>
        <taxon>Bacteria</taxon>
        <taxon>Pseudomonadati</taxon>
        <taxon>Bacteroidota</taxon>
        <taxon>Chitinophagia</taxon>
        <taxon>Chitinophagales</taxon>
        <taxon>Chitinophagaceae</taxon>
        <taxon>Parasediminibacterium</taxon>
    </lineage>
</organism>
<keyword evidence="7 10" id="KW-0808">Transferase</keyword>
<dbReference type="InterPro" id="IPR013785">
    <property type="entry name" value="Aldolase_TIM"/>
</dbReference>
<reference evidence="11" key="1">
    <citation type="journal article" date="2019" name="Int. J. Syst. Evol. Microbiol.">
        <title>The Global Catalogue of Microorganisms (GCM) 10K type strain sequencing project: providing services to taxonomists for standard genome sequencing and annotation.</title>
        <authorList>
            <consortium name="The Broad Institute Genomics Platform"/>
            <consortium name="The Broad Institute Genome Sequencing Center for Infectious Disease"/>
            <person name="Wu L."/>
            <person name="Ma J."/>
        </authorList>
    </citation>
    <scope>NUCLEOTIDE SEQUENCE [LARGE SCALE GENOMIC DNA]</scope>
    <source>
        <strain evidence="11">CECT 8010</strain>
    </source>
</reference>
<accession>A0ABV8PWI2</accession>
<dbReference type="Gene3D" id="3.20.20.70">
    <property type="entry name" value="Aldolase class I"/>
    <property type="match status" value="1"/>
</dbReference>
<dbReference type="PANTHER" id="PTHR21057">
    <property type="entry name" value="PHOSPHO-2-DEHYDRO-3-DEOXYHEPTONATE ALDOLASE"/>
    <property type="match status" value="1"/>
</dbReference>
<dbReference type="Pfam" id="PF00793">
    <property type="entry name" value="DAHP_synth_1"/>
    <property type="match status" value="1"/>
</dbReference>
<sequence>MIPSYLSNLFEKQSYNPDNFFLIAGPCVVEGEELVMEIADKVSKICRRLEIPYVFKASYRKANRTNAASFTGLGDSVGLDLIKKVGDTFQLPTTSDIHAHEEAAEAAKYIDILQIPAFLCRQTDLLIAAAETGKIVNVKKGQFLNGPSMKFAVEKIQKAGNNKVMLTERGNFFGYQDLVVDYRNIPWMSEHGVPVIMDCTHSLQQPNQTSGVTGGNPNLITTIAKAAIATGADGLFIETHPNPAVALSDGANMLHLSKLENLLEQLVRVRKAVI</sequence>
<gene>
    <name evidence="10" type="primary">kdsA</name>
    <name evidence="10" type="ORF">ACFOW1_06800</name>
</gene>
<keyword evidence="6" id="KW-0963">Cytoplasm</keyword>
<dbReference type="EMBL" id="JBHSDC010000012">
    <property type="protein sequence ID" value="MFC4231590.1"/>
    <property type="molecule type" value="Genomic_DNA"/>
</dbReference>
<evidence type="ECO:0000256" key="1">
    <source>
        <dbReference type="ARBA" id="ARBA00004496"/>
    </source>
</evidence>
<dbReference type="EC" id="2.5.1.55" evidence="5"/>
<evidence type="ECO:0000256" key="2">
    <source>
        <dbReference type="ARBA" id="ARBA00004756"/>
    </source>
</evidence>
<dbReference type="SUPFAM" id="SSF51569">
    <property type="entry name" value="Aldolase"/>
    <property type="match status" value="1"/>
</dbReference>
<protein>
    <recommendedName>
        <fullName evidence="5">3-deoxy-8-phosphooctulonate synthase</fullName>
        <ecNumber evidence="5">2.5.1.55</ecNumber>
    </recommendedName>
</protein>
<dbReference type="RefSeq" id="WP_379013124.1">
    <property type="nucleotide sequence ID" value="NZ_JBHSDC010000012.1"/>
</dbReference>
<evidence type="ECO:0000256" key="5">
    <source>
        <dbReference type="ARBA" id="ARBA00012693"/>
    </source>
</evidence>
<name>A0ABV8PWI2_9BACT</name>
<dbReference type="InterPro" id="IPR006269">
    <property type="entry name" value="KDO8P_synthase"/>
</dbReference>
<evidence type="ECO:0000256" key="7">
    <source>
        <dbReference type="ARBA" id="ARBA00022679"/>
    </source>
</evidence>
<keyword evidence="11" id="KW-1185">Reference proteome</keyword>
<comment type="similarity">
    <text evidence="4">Belongs to the KdsA family.</text>
</comment>
<comment type="pathway">
    <text evidence="3">Carbohydrate biosynthesis; 3-deoxy-D-manno-octulosonate biosynthesis; 3-deoxy-D-manno-octulosonate from D-ribulose 5-phosphate: step 2/3.</text>
</comment>
<comment type="pathway">
    <text evidence="2">Bacterial outer membrane biogenesis; lipopolysaccharide biosynthesis.</text>
</comment>
<dbReference type="GO" id="GO:0008676">
    <property type="term" value="F:3-deoxy-8-phosphooctulonate synthase activity"/>
    <property type="evidence" value="ECO:0007669"/>
    <property type="project" value="UniProtKB-EC"/>
</dbReference>
<evidence type="ECO:0000256" key="4">
    <source>
        <dbReference type="ARBA" id="ARBA00010499"/>
    </source>
</evidence>
<evidence type="ECO:0000256" key="6">
    <source>
        <dbReference type="ARBA" id="ARBA00022490"/>
    </source>
</evidence>
<evidence type="ECO:0000313" key="10">
    <source>
        <dbReference type="EMBL" id="MFC4231590.1"/>
    </source>
</evidence>
<dbReference type="InterPro" id="IPR006218">
    <property type="entry name" value="DAHP1/KDSA"/>
</dbReference>
<proteinExistence type="inferred from homology"/>
<comment type="subcellular location">
    <subcellularLocation>
        <location evidence="1">Cytoplasm</location>
    </subcellularLocation>
</comment>